<comment type="subcellular location">
    <subcellularLocation>
        <location evidence="1">Membrane</location>
        <topology evidence="1">Multi-pass membrane protein</topology>
    </subcellularLocation>
</comment>
<evidence type="ECO:0000313" key="8">
    <source>
        <dbReference type="EMBL" id="SIO07787.1"/>
    </source>
</evidence>
<gene>
    <name evidence="8" type="ORF">SAMN05443544_2642</name>
</gene>
<feature type="transmembrane region" description="Helical" evidence="6">
    <location>
        <begin position="267"/>
        <end position="288"/>
    </location>
</feature>
<name>A0A1N6GJT6_9MICO</name>
<evidence type="ECO:0000259" key="7">
    <source>
        <dbReference type="Pfam" id="PF00892"/>
    </source>
</evidence>
<keyword evidence="5 6" id="KW-0472">Membrane</keyword>
<dbReference type="PANTHER" id="PTHR32322">
    <property type="entry name" value="INNER MEMBRANE TRANSPORTER"/>
    <property type="match status" value="1"/>
</dbReference>
<feature type="transmembrane region" description="Helical" evidence="6">
    <location>
        <begin position="86"/>
        <end position="105"/>
    </location>
</feature>
<dbReference type="InterPro" id="IPR000620">
    <property type="entry name" value="EamA_dom"/>
</dbReference>
<dbReference type="AlphaFoldDB" id="A0A1N6GJT6"/>
<dbReference type="STRING" id="232089.SAMN05443544_2642"/>
<accession>A0A1N6GJT6</accession>
<dbReference type="OrthoDB" id="5148638at2"/>
<dbReference type="PANTHER" id="PTHR32322:SF2">
    <property type="entry name" value="EAMA DOMAIN-CONTAINING PROTEIN"/>
    <property type="match status" value="1"/>
</dbReference>
<evidence type="ECO:0000256" key="4">
    <source>
        <dbReference type="ARBA" id="ARBA00022989"/>
    </source>
</evidence>
<feature type="transmembrane region" description="Helical" evidence="6">
    <location>
        <begin position="173"/>
        <end position="192"/>
    </location>
</feature>
<dbReference type="GO" id="GO:0016020">
    <property type="term" value="C:membrane"/>
    <property type="evidence" value="ECO:0007669"/>
    <property type="project" value="UniProtKB-SubCell"/>
</dbReference>
<organism evidence="8 9">
    <name type="scientific">Agromyces cerinus subsp. cerinus</name>
    <dbReference type="NCBI Taxonomy" id="232089"/>
    <lineage>
        <taxon>Bacteria</taxon>
        <taxon>Bacillati</taxon>
        <taxon>Actinomycetota</taxon>
        <taxon>Actinomycetes</taxon>
        <taxon>Micrococcales</taxon>
        <taxon>Microbacteriaceae</taxon>
        <taxon>Agromyces</taxon>
    </lineage>
</organism>
<reference evidence="9" key="1">
    <citation type="submission" date="2016-11" db="EMBL/GenBank/DDBJ databases">
        <authorList>
            <person name="Varghese N."/>
            <person name="Submissions S."/>
        </authorList>
    </citation>
    <scope>NUCLEOTIDE SEQUENCE [LARGE SCALE GENOMIC DNA]</scope>
    <source>
        <strain evidence="9">DSM 8595</strain>
    </source>
</reference>
<feature type="transmembrane region" description="Helical" evidence="6">
    <location>
        <begin position="46"/>
        <end position="65"/>
    </location>
</feature>
<evidence type="ECO:0000256" key="3">
    <source>
        <dbReference type="ARBA" id="ARBA00022692"/>
    </source>
</evidence>
<evidence type="ECO:0000256" key="2">
    <source>
        <dbReference type="ARBA" id="ARBA00007362"/>
    </source>
</evidence>
<feature type="transmembrane region" description="Helical" evidence="6">
    <location>
        <begin position="204"/>
        <end position="225"/>
    </location>
</feature>
<keyword evidence="3 6" id="KW-0812">Transmembrane</keyword>
<dbReference type="RefSeq" id="WP_074260762.1">
    <property type="nucleotide sequence ID" value="NZ_FSRJ01000003.1"/>
</dbReference>
<evidence type="ECO:0000256" key="5">
    <source>
        <dbReference type="ARBA" id="ARBA00023136"/>
    </source>
</evidence>
<dbReference type="Proteomes" id="UP000184699">
    <property type="component" value="Unassembled WGS sequence"/>
</dbReference>
<feature type="transmembrane region" description="Helical" evidence="6">
    <location>
        <begin position="294"/>
        <end position="313"/>
    </location>
</feature>
<evidence type="ECO:0000256" key="6">
    <source>
        <dbReference type="SAM" id="Phobius"/>
    </source>
</evidence>
<feature type="domain" description="EamA" evidence="7">
    <location>
        <begin position="22"/>
        <end position="160"/>
    </location>
</feature>
<feature type="transmembrane region" description="Helical" evidence="6">
    <location>
        <begin position="21"/>
        <end position="40"/>
    </location>
</feature>
<evidence type="ECO:0000313" key="9">
    <source>
        <dbReference type="Proteomes" id="UP000184699"/>
    </source>
</evidence>
<proteinExistence type="inferred from homology"/>
<protein>
    <submittedName>
        <fullName evidence="8">EamA-like transporter family protein</fullName>
    </submittedName>
</protein>
<feature type="transmembrane region" description="Helical" evidence="6">
    <location>
        <begin position="237"/>
        <end position="255"/>
    </location>
</feature>
<evidence type="ECO:0000256" key="1">
    <source>
        <dbReference type="ARBA" id="ARBA00004141"/>
    </source>
</evidence>
<dbReference type="InterPro" id="IPR050638">
    <property type="entry name" value="AA-Vitamin_Transporters"/>
</dbReference>
<keyword evidence="4 6" id="KW-1133">Transmembrane helix</keyword>
<sequence>MPRQPPRDIVRSSAAGIAGQSIALVLLLASTWVVVGIALVGAEAGVVSAGRTVFAAFGLLLLLLTSQNRRSTQTDDRGAVGRPGRYTAWQLVVLAGTGVAGYTMLSTVAIDLAGPTLPSLVLSLSPAVVLMLEARLARARVNMPTLVATGAAIAGTVLFVVPRLSGTAGSDTLLGVLAAIAAMLSMAVYGLYFAQVNLHHVGALTPRILPIFALGSIPLVLWAGIEVSNGRNVDLSSVVILALLGIVIYVPAYLVQHRILLSAGPAYAAVLGLAVPPLVGVASAVLGIADAPGVVQTVGIALTSVAMVFVIRLKFAEHAAAREG</sequence>
<dbReference type="Pfam" id="PF00892">
    <property type="entry name" value="EamA"/>
    <property type="match status" value="1"/>
</dbReference>
<comment type="similarity">
    <text evidence="2">Belongs to the EamA transporter family.</text>
</comment>
<dbReference type="EMBL" id="FSRJ01000003">
    <property type="protein sequence ID" value="SIO07787.1"/>
    <property type="molecule type" value="Genomic_DNA"/>
</dbReference>
<keyword evidence="9" id="KW-1185">Reference proteome</keyword>
<feature type="transmembrane region" description="Helical" evidence="6">
    <location>
        <begin position="141"/>
        <end position="161"/>
    </location>
</feature>
<feature type="transmembrane region" description="Helical" evidence="6">
    <location>
        <begin position="117"/>
        <end position="134"/>
    </location>
</feature>